<dbReference type="AlphaFoldDB" id="A0A4U1CFV4"/>
<dbReference type="CDD" id="cd16377">
    <property type="entry name" value="23S_rRNA_IVP_like"/>
    <property type="match status" value="1"/>
</dbReference>
<dbReference type="EMBL" id="SWBR01000005">
    <property type="protein sequence ID" value="TKC05508.1"/>
    <property type="molecule type" value="Genomic_DNA"/>
</dbReference>
<evidence type="ECO:0000313" key="1">
    <source>
        <dbReference type="EMBL" id="TKC05508.1"/>
    </source>
</evidence>
<organism evidence="1 2">
    <name type="scientific">Pedobacter polaris</name>
    <dbReference type="NCBI Taxonomy" id="2571273"/>
    <lineage>
        <taxon>Bacteria</taxon>
        <taxon>Pseudomonadati</taxon>
        <taxon>Bacteroidota</taxon>
        <taxon>Sphingobacteriia</taxon>
        <taxon>Sphingobacteriales</taxon>
        <taxon>Sphingobacteriaceae</taxon>
        <taxon>Pedobacter</taxon>
    </lineage>
</organism>
<proteinExistence type="predicted"/>
<dbReference type="Gene3D" id="1.20.1440.60">
    <property type="entry name" value="23S rRNA-intervening sequence"/>
    <property type="match status" value="1"/>
</dbReference>
<dbReference type="SUPFAM" id="SSF158446">
    <property type="entry name" value="IVS-encoded protein-like"/>
    <property type="match status" value="1"/>
</dbReference>
<dbReference type="Pfam" id="PF05635">
    <property type="entry name" value="23S_rRNA_IVP"/>
    <property type="match status" value="1"/>
</dbReference>
<dbReference type="OrthoDB" id="9811959at2"/>
<accession>A0A4U1CFV4</accession>
<dbReference type="PANTHER" id="PTHR38471">
    <property type="entry name" value="FOUR HELIX BUNDLE PROTEIN"/>
    <property type="match status" value="1"/>
</dbReference>
<keyword evidence="2" id="KW-1185">Reference proteome</keyword>
<dbReference type="PANTHER" id="PTHR38471:SF2">
    <property type="entry name" value="FOUR HELIX BUNDLE PROTEIN"/>
    <property type="match status" value="1"/>
</dbReference>
<reference evidence="1 2" key="1">
    <citation type="submission" date="2019-04" db="EMBL/GenBank/DDBJ databases">
        <title>Pedobacter sp. RP-3-22 sp. nov., isolated from Arctic soil.</title>
        <authorList>
            <person name="Dahal R.H."/>
            <person name="Kim D.-U."/>
        </authorList>
    </citation>
    <scope>NUCLEOTIDE SEQUENCE [LARGE SCALE GENOMIC DNA]</scope>
    <source>
        <strain evidence="1 2">RP-3-22</strain>
    </source>
</reference>
<dbReference type="Proteomes" id="UP000309488">
    <property type="component" value="Unassembled WGS sequence"/>
</dbReference>
<dbReference type="NCBIfam" id="TIGR02436">
    <property type="entry name" value="four helix bundle protein"/>
    <property type="match status" value="1"/>
</dbReference>
<protein>
    <submittedName>
        <fullName evidence="1">Four helix bundle protein</fullName>
    </submittedName>
</protein>
<gene>
    <name evidence="1" type="ORF">FA048_17435</name>
</gene>
<dbReference type="RefSeq" id="WP_136843514.1">
    <property type="nucleotide sequence ID" value="NZ_SWBR01000005.1"/>
</dbReference>
<comment type="caution">
    <text evidence="1">The sequence shown here is derived from an EMBL/GenBank/DDBJ whole genome shotgun (WGS) entry which is preliminary data.</text>
</comment>
<evidence type="ECO:0000313" key="2">
    <source>
        <dbReference type="Proteomes" id="UP000309488"/>
    </source>
</evidence>
<dbReference type="InterPro" id="IPR036583">
    <property type="entry name" value="23S_rRNA_IVS_sf"/>
</dbReference>
<sequence>MAFKFEKLKVWQKALDLADEIDKLTKTFPKDEIYILNSQIKRAADSISLNIAEGSTGQSNAEFIRFLRYALRSDIEVVGCLHLAKRRKYLLEERFVELYNACEEVLIMINGLIKSLS</sequence>
<dbReference type="InterPro" id="IPR012657">
    <property type="entry name" value="23S_rRNA-intervening_sequence"/>
</dbReference>
<name>A0A4U1CFV4_9SPHI</name>